<keyword evidence="1" id="KW-1133">Transmembrane helix</keyword>
<dbReference type="GeneID" id="24842707"/>
<dbReference type="RefSeq" id="WP_048165491.1">
    <property type="nucleotide sequence ID" value="NZ_CP006019.1"/>
</dbReference>
<protein>
    <submittedName>
        <fullName evidence="2">Uncharacterized protein</fullName>
    </submittedName>
</protein>
<keyword evidence="1" id="KW-0812">Transmembrane</keyword>
<gene>
    <name evidence="2" type="ORF">PAP_08030</name>
</gene>
<dbReference type="Proteomes" id="UP000027981">
    <property type="component" value="Chromosome"/>
</dbReference>
<feature type="transmembrane region" description="Helical" evidence="1">
    <location>
        <begin position="445"/>
        <end position="462"/>
    </location>
</feature>
<dbReference type="InterPro" id="IPR011047">
    <property type="entry name" value="Quinoprotein_ADH-like_sf"/>
</dbReference>
<keyword evidence="3" id="KW-1185">Reference proteome</keyword>
<evidence type="ECO:0000313" key="3">
    <source>
        <dbReference type="Proteomes" id="UP000027981"/>
    </source>
</evidence>
<dbReference type="KEGG" id="ppac:PAP_08030"/>
<dbReference type="STRING" id="1343739.PAP_08030"/>
<dbReference type="HOGENOM" id="CLU_582190_0_0_2"/>
<evidence type="ECO:0000313" key="2">
    <source>
        <dbReference type="EMBL" id="AIF69994.1"/>
    </source>
</evidence>
<evidence type="ECO:0000256" key="1">
    <source>
        <dbReference type="SAM" id="Phobius"/>
    </source>
</evidence>
<organism evidence="2 3">
    <name type="scientific">Palaeococcus pacificus DY20341</name>
    <dbReference type="NCBI Taxonomy" id="1343739"/>
    <lineage>
        <taxon>Archaea</taxon>
        <taxon>Methanobacteriati</taxon>
        <taxon>Methanobacteriota</taxon>
        <taxon>Thermococci</taxon>
        <taxon>Thermococcales</taxon>
        <taxon>Thermococcaceae</taxon>
        <taxon>Palaeococcus</taxon>
    </lineage>
</organism>
<name>A0A075LUE8_9EURY</name>
<dbReference type="EMBL" id="CP006019">
    <property type="protein sequence ID" value="AIF69994.1"/>
    <property type="molecule type" value="Genomic_DNA"/>
</dbReference>
<dbReference type="AlphaFoldDB" id="A0A075LUE8"/>
<dbReference type="SUPFAM" id="SSF50998">
    <property type="entry name" value="Quinoprotein alcohol dehydrogenase-like"/>
    <property type="match status" value="1"/>
</dbReference>
<sequence length="469" mass="51154">MKKLIALLLILTIPFVSASWIRTFDAGGNEKVKDLEIYDGLYVVGYSEGHWAPFIMKFSINGSELWGLLIDEKGANLNDAIIAGDRIYAVGSLKGKVLIVELSKDGELLKGLVGDDGELLSIVSANESIFVSGNGEKAFIARLEDGGLEGVRVNWSTDVKIAPAENGLYAAFAFMNDWPFGLPSSEGVVAKLTFTLEPEWAVSIDGTPLSIASDGENAYIGGYAHEEAFLAKVMSNGNVSWALQFGGTWSWVNSVCVNGSIYAAGLYDYNEDYSMDPDGGMMTKVVGKVDGFLLMFGRDGEYLGGVAISGEGGENAEMVVVRDHIYLTGYAGSERAWFRDIMVEPVKFALHSRQIKITTMPFEMRLKNVSLKTAYPTNATRELSPAIIAGRAFGVEGFIAGIHPSELRVFRESTTTTLKNDITTKISTTKSETASIAYPEEERGAYSWLMLVLIVLLAVMLIRRRFIGR</sequence>
<keyword evidence="1" id="KW-0472">Membrane</keyword>
<reference evidence="2 3" key="2">
    <citation type="journal article" date="2015" name="Genome Announc.">
        <title>Complete Genome Sequence of Hyperthermophilic Piezophilic Archaeon Palaeococcus pacificus DY20341T, Isolated from Deep-Sea Hydrothermal Sediments.</title>
        <authorList>
            <person name="Zeng X."/>
            <person name="Jebbar M."/>
            <person name="Shao Z."/>
        </authorList>
    </citation>
    <scope>NUCLEOTIDE SEQUENCE [LARGE SCALE GENOMIC DNA]</scope>
    <source>
        <strain evidence="2 3">DY20341</strain>
    </source>
</reference>
<accession>A0A075LUE8</accession>
<proteinExistence type="predicted"/>
<reference evidence="3" key="1">
    <citation type="submission" date="2013-06" db="EMBL/GenBank/DDBJ databases">
        <title>Complete Genome Sequence of Hyperthermophilic Palaeococcus pacificus DY20341T, Isolated from a Deep-Sea Hydrothermal Sediments.</title>
        <authorList>
            <person name="Zeng X."/>
            <person name="Shao Z."/>
        </authorList>
    </citation>
    <scope>NUCLEOTIDE SEQUENCE [LARGE SCALE GENOMIC DNA]</scope>
    <source>
        <strain evidence="3">DY20341</strain>
    </source>
</reference>